<organism evidence="4 5">
    <name type="scientific">Pyrinomonas methylaliphatogenes</name>
    <dbReference type="NCBI Taxonomy" id="454194"/>
    <lineage>
        <taxon>Bacteria</taxon>
        <taxon>Pseudomonadati</taxon>
        <taxon>Acidobacteriota</taxon>
        <taxon>Blastocatellia</taxon>
        <taxon>Blastocatellales</taxon>
        <taxon>Pyrinomonadaceae</taxon>
        <taxon>Pyrinomonas</taxon>
    </lineage>
</organism>
<evidence type="ECO:0000256" key="2">
    <source>
        <dbReference type="SAM" id="SignalP"/>
    </source>
</evidence>
<dbReference type="AlphaFoldDB" id="A0A0B6WY77"/>
<evidence type="ECO:0000256" key="1">
    <source>
        <dbReference type="ARBA" id="ARBA00022801"/>
    </source>
</evidence>
<dbReference type="Proteomes" id="UP000031518">
    <property type="component" value="Unassembled WGS sequence"/>
</dbReference>
<dbReference type="InterPro" id="IPR013736">
    <property type="entry name" value="Xaa-Pro_dipept_C"/>
</dbReference>
<dbReference type="Gene3D" id="1.10.3020.10">
    <property type="entry name" value="alpha-amino acid ester hydrolase ( Helical cap domain)"/>
    <property type="match status" value="1"/>
</dbReference>
<evidence type="ECO:0000313" key="4">
    <source>
        <dbReference type="EMBL" id="CDM65259.1"/>
    </source>
</evidence>
<dbReference type="InterPro" id="IPR005674">
    <property type="entry name" value="CocE/Ser_esterase"/>
</dbReference>
<reference evidence="4 5" key="1">
    <citation type="submission" date="2013-12" db="EMBL/GenBank/DDBJ databases">
        <authorList>
            <person name="Stott M."/>
        </authorList>
    </citation>
    <scope>NUCLEOTIDE SEQUENCE [LARGE SCALE GENOMIC DNA]</scope>
    <source>
        <strain evidence="4 5">K22</strain>
    </source>
</reference>
<reference evidence="4 5" key="2">
    <citation type="submission" date="2015-01" db="EMBL/GenBank/DDBJ databases">
        <title>Complete genome sequence of Pyrinomonas methylaliphatogenes type strain K22T.</title>
        <authorList>
            <person name="Lee K.C.Y."/>
            <person name="Power J.F."/>
            <person name="Dunfield P.F."/>
            <person name="Morgan X.C."/>
            <person name="Huttenhower C."/>
            <person name="Stott M.B."/>
        </authorList>
    </citation>
    <scope>NUCLEOTIDE SEQUENCE [LARGE SCALE GENOMIC DNA]</scope>
    <source>
        <strain evidence="4 5">K22</strain>
    </source>
</reference>
<dbReference type="STRING" id="454194.PYK22_01257"/>
<dbReference type="SUPFAM" id="SSF49785">
    <property type="entry name" value="Galactose-binding domain-like"/>
    <property type="match status" value="1"/>
</dbReference>
<dbReference type="Pfam" id="PF02129">
    <property type="entry name" value="Peptidase_S15"/>
    <property type="match status" value="1"/>
</dbReference>
<name>A0A0B6WY77_9BACT</name>
<dbReference type="InterPro" id="IPR050585">
    <property type="entry name" value="Xaa-Pro_dipeptidyl-ppase/CocE"/>
</dbReference>
<protein>
    <submittedName>
        <fullName evidence="4">Putative hydrolase, CocE/NonD family</fullName>
    </submittedName>
</protein>
<dbReference type="EMBL" id="CBXV010000004">
    <property type="protein sequence ID" value="CDM65259.1"/>
    <property type="molecule type" value="Genomic_DNA"/>
</dbReference>
<keyword evidence="2" id="KW-0732">Signal</keyword>
<gene>
    <name evidence="4" type="ORF">PYK22_01257</name>
</gene>
<sequence length="630" mass="71831" precursor="true">MRSWRNALVAQILVLLALFSVHVTAQQQAASAASEVRASYEKSEYQIPMRDGVKLFTVVYSPRDKSKKYPILLNRTPYGVGPYGPDAYKTSLGPSPLFMKEGYIFVYQDVRGRYMSEGEFVNMRPHKEQKSGPTDTDESTDTYDTIDWLIKNVPNNNGRVGMWGISYPGFYVAVGMIDAHPALKAASPQAPIADWFIGDDFHHNGAFFLPHAFNFLATFGRPRPRPTTETPPRFQHGTPDGYKFFLELGPLQNADRKYFKGDVAFWNEMMEHPNYDDFWKARNTLPHLKNIRPAVMTVGGWFDAEDLYGALHTYKATEKQSPDAYNILVMGPWYHGGWARSDGDSLGAIQFGSKTAEFYRNEIELPFFNCFLKDKCDRKLPEAYVFETGSNRWRTYTEWPPRAAQPRAIYLRENGKLSFDPPANERDAFDEYVSDPSKPVPYINGIAIGMTREYMVEDQRFAARRPDVLVYQTEPLAQDLTAAGPVKVTLYVSSTGTDADYVVKLIDVFPDDAPDPEPNPTGVRMGGYQMLVRGEPFRARFRNSFERPEPLRPGEVTKIEFVMPDINHAFLKGHRIMVQVQSTWFPLVDRNPQKFVPNIYKASESDFQKAIQRVHRSRAHASHITLNVMP</sequence>
<proteinExistence type="predicted"/>
<dbReference type="RefSeq" id="WP_041975276.1">
    <property type="nucleotide sequence ID" value="NZ_CBXV010000004.1"/>
</dbReference>
<dbReference type="Pfam" id="PF08530">
    <property type="entry name" value="PepX_C"/>
    <property type="match status" value="1"/>
</dbReference>
<dbReference type="InterPro" id="IPR000383">
    <property type="entry name" value="Xaa-Pro-like_dom"/>
</dbReference>
<dbReference type="Gene3D" id="3.40.50.1820">
    <property type="entry name" value="alpha/beta hydrolase"/>
    <property type="match status" value="1"/>
</dbReference>
<dbReference type="InterPro" id="IPR029058">
    <property type="entry name" value="AB_hydrolase_fold"/>
</dbReference>
<feature type="signal peptide" evidence="2">
    <location>
        <begin position="1"/>
        <end position="25"/>
    </location>
</feature>
<dbReference type="SUPFAM" id="SSF53474">
    <property type="entry name" value="alpha/beta-Hydrolases"/>
    <property type="match status" value="1"/>
</dbReference>
<keyword evidence="5" id="KW-1185">Reference proteome</keyword>
<feature type="chain" id="PRO_5002110379" evidence="2">
    <location>
        <begin position="26"/>
        <end position="630"/>
    </location>
</feature>
<keyword evidence="1 4" id="KW-0378">Hydrolase</keyword>
<evidence type="ECO:0000313" key="5">
    <source>
        <dbReference type="Proteomes" id="UP000031518"/>
    </source>
</evidence>
<dbReference type="InterPro" id="IPR008979">
    <property type="entry name" value="Galactose-bd-like_sf"/>
</dbReference>
<dbReference type="PANTHER" id="PTHR43056:SF10">
    <property type="entry name" value="COCE_NOND FAMILY, PUTATIVE (AFU_ORTHOLOGUE AFUA_7G00600)-RELATED"/>
    <property type="match status" value="1"/>
</dbReference>
<dbReference type="SMART" id="SM00939">
    <property type="entry name" value="PepX_C"/>
    <property type="match status" value="1"/>
</dbReference>
<evidence type="ECO:0000259" key="3">
    <source>
        <dbReference type="SMART" id="SM00939"/>
    </source>
</evidence>
<feature type="domain" description="Xaa-Pro dipeptidyl-peptidase C-terminal" evidence="3">
    <location>
        <begin position="365"/>
        <end position="625"/>
    </location>
</feature>
<dbReference type="GO" id="GO:0008239">
    <property type="term" value="F:dipeptidyl-peptidase activity"/>
    <property type="evidence" value="ECO:0007669"/>
    <property type="project" value="InterPro"/>
</dbReference>
<dbReference type="Gene3D" id="2.60.120.260">
    <property type="entry name" value="Galactose-binding domain-like"/>
    <property type="match status" value="1"/>
</dbReference>
<dbReference type="NCBIfam" id="TIGR00976">
    <property type="entry name" value="CocE_NonD"/>
    <property type="match status" value="1"/>
</dbReference>
<accession>A0A0B6WY77</accession>
<dbReference type="PANTHER" id="PTHR43056">
    <property type="entry name" value="PEPTIDASE S9 PROLYL OLIGOPEPTIDASE"/>
    <property type="match status" value="1"/>
</dbReference>
<dbReference type="OrthoDB" id="319764at2"/>